<keyword evidence="3" id="KW-1185">Reference proteome</keyword>
<name>F4KZS5_HALH1</name>
<gene>
    <name evidence="2" type="ordered locus">Halhy_2642</name>
</gene>
<protein>
    <submittedName>
        <fullName evidence="2">NIPSNAP family containing protein</fullName>
    </submittedName>
</protein>
<reference evidence="2 3" key="1">
    <citation type="journal article" date="2011" name="Stand. Genomic Sci.">
        <title>Complete genome sequence of Haliscomenobacter hydrossis type strain (O).</title>
        <authorList>
            <consortium name="US DOE Joint Genome Institute (JGI-PGF)"/>
            <person name="Daligault H."/>
            <person name="Lapidus A."/>
            <person name="Zeytun A."/>
            <person name="Nolan M."/>
            <person name="Lucas S."/>
            <person name="Del Rio T.G."/>
            <person name="Tice H."/>
            <person name="Cheng J.F."/>
            <person name="Tapia R."/>
            <person name="Han C."/>
            <person name="Goodwin L."/>
            <person name="Pitluck S."/>
            <person name="Liolios K."/>
            <person name="Pagani I."/>
            <person name="Ivanova N."/>
            <person name="Huntemann M."/>
            <person name="Mavromatis K."/>
            <person name="Mikhailova N."/>
            <person name="Pati A."/>
            <person name="Chen A."/>
            <person name="Palaniappan K."/>
            <person name="Land M."/>
            <person name="Hauser L."/>
            <person name="Brambilla E.M."/>
            <person name="Rohde M."/>
            <person name="Verbarg S."/>
            <person name="Goker M."/>
            <person name="Bristow J."/>
            <person name="Eisen J.A."/>
            <person name="Markowitz V."/>
            <person name="Hugenholtz P."/>
            <person name="Kyrpides N.C."/>
            <person name="Klenk H.P."/>
            <person name="Woyke T."/>
        </authorList>
    </citation>
    <scope>NUCLEOTIDE SEQUENCE [LARGE SCALE GENOMIC DNA]</scope>
    <source>
        <strain evidence="3">ATCC 27775 / DSM 1100 / LMG 10767 / O</strain>
    </source>
</reference>
<dbReference type="OrthoDB" id="192769at2"/>
<dbReference type="InterPro" id="IPR012577">
    <property type="entry name" value="NIPSNAP"/>
</dbReference>
<organism evidence="2 3">
    <name type="scientific">Haliscomenobacter hydrossis (strain ATCC 27775 / DSM 1100 / LMG 10767 / O)</name>
    <dbReference type="NCBI Taxonomy" id="760192"/>
    <lineage>
        <taxon>Bacteria</taxon>
        <taxon>Pseudomonadati</taxon>
        <taxon>Bacteroidota</taxon>
        <taxon>Saprospiria</taxon>
        <taxon>Saprospirales</taxon>
        <taxon>Haliscomenobacteraceae</taxon>
        <taxon>Haliscomenobacter</taxon>
    </lineage>
</organism>
<dbReference type="Proteomes" id="UP000008461">
    <property type="component" value="Chromosome"/>
</dbReference>
<dbReference type="STRING" id="760192.Halhy_2642"/>
<feature type="domain" description="NIPSNAP" evidence="1">
    <location>
        <begin position="160"/>
        <end position="263"/>
    </location>
</feature>
<dbReference type="RefSeq" id="WP_013765059.1">
    <property type="nucleotide sequence ID" value="NC_015510.1"/>
</dbReference>
<reference key="2">
    <citation type="submission" date="2011-04" db="EMBL/GenBank/DDBJ databases">
        <title>Complete sequence of chromosome of Haliscomenobacter hydrossis DSM 1100.</title>
        <authorList>
            <consortium name="US DOE Joint Genome Institute (JGI-PGF)"/>
            <person name="Lucas S."/>
            <person name="Han J."/>
            <person name="Lapidus A."/>
            <person name="Bruce D."/>
            <person name="Goodwin L."/>
            <person name="Pitluck S."/>
            <person name="Peters L."/>
            <person name="Kyrpides N."/>
            <person name="Mavromatis K."/>
            <person name="Ivanova N."/>
            <person name="Ovchinnikova G."/>
            <person name="Pagani I."/>
            <person name="Daligault H."/>
            <person name="Detter J.C."/>
            <person name="Han C."/>
            <person name="Land M."/>
            <person name="Hauser L."/>
            <person name="Markowitz V."/>
            <person name="Cheng J.-F."/>
            <person name="Hugenholtz P."/>
            <person name="Woyke T."/>
            <person name="Wu D."/>
            <person name="Verbarg S."/>
            <person name="Frueling A."/>
            <person name="Brambilla E."/>
            <person name="Klenk H.-P."/>
            <person name="Eisen J.A."/>
        </authorList>
    </citation>
    <scope>NUCLEOTIDE SEQUENCE</scope>
    <source>
        <strain>DSM 1100</strain>
    </source>
</reference>
<proteinExistence type="predicted"/>
<dbReference type="InterPro" id="IPR011008">
    <property type="entry name" value="Dimeric_a/b-barrel"/>
</dbReference>
<sequence length="265" mass="30445">MNYIKSLVQILGATLLLLLMSSTSANYLAAKREYYEIKIYHINGKDQEMRVDQFLQKAYLPALHRAGIKNIGVYKPIAKDTTAGKRIYVFIPLRKLEQLSALPALLDKDATFQSEGADYLKTAWDKPAYVRIESIVLQAFKDMPFMALPKLNGPASERVYELRSYEGASEQLYQKKVHMFNEGQEISIFTRLGFNAVFYAEVLSGRRMPNLMYMTSFDNIESRDEHWKSFGADPFWKKISALPEYQHTVSKANIYLLHPAAYSEI</sequence>
<evidence type="ECO:0000313" key="2">
    <source>
        <dbReference type="EMBL" id="AEE50511.1"/>
    </source>
</evidence>
<dbReference type="Gene3D" id="3.30.70.100">
    <property type="match status" value="2"/>
</dbReference>
<dbReference type="EMBL" id="CP002691">
    <property type="protein sequence ID" value="AEE50511.1"/>
    <property type="molecule type" value="Genomic_DNA"/>
</dbReference>
<dbReference type="AlphaFoldDB" id="F4KZS5"/>
<dbReference type="KEGG" id="hhy:Halhy_2642"/>
<dbReference type="eggNOG" id="ENOG502Z900">
    <property type="taxonomic scope" value="Bacteria"/>
</dbReference>
<accession>F4KZS5</accession>
<dbReference type="Pfam" id="PF07978">
    <property type="entry name" value="NIPSNAP"/>
    <property type="match status" value="1"/>
</dbReference>
<dbReference type="SUPFAM" id="SSF54909">
    <property type="entry name" value="Dimeric alpha+beta barrel"/>
    <property type="match status" value="1"/>
</dbReference>
<evidence type="ECO:0000313" key="3">
    <source>
        <dbReference type="Proteomes" id="UP000008461"/>
    </source>
</evidence>
<dbReference type="HOGENOM" id="CLU_093116_0_0_10"/>
<evidence type="ECO:0000259" key="1">
    <source>
        <dbReference type="Pfam" id="PF07978"/>
    </source>
</evidence>